<evidence type="ECO:0000256" key="4">
    <source>
        <dbReference type="SAM" id="SignalP"/>
    </source>
</evidence>
<organism evidence="5 6">
    <name type="scientific">Eleusine coracana subsp. coracana</name>
    <dbReference type="NCBI Taxonomy" id="191504"/>
    <lineage>
        <taxon>Eukaryota</taxon>
        <taxon>Viridiplantae</taxon>
        <taxon>Streptophyta</taxon>
        <taxon>Embryophyta</taxon>
        <taxon>Tracheophyta</taxon>
        <taxon>Spermatophyta</taxon>
        <taxon>Magnoliopsida</taxon>
        <taxon>Liliopsida</taxon>
        <taxon>Poales</taxon>
        <taxon>Poaceae</taxon>
        <taxon>PACMAD clade</taxon>
        <taxon>Chloridoideae</taxon>
        <taxon>Cynodonteae</taxon>
        <taxon>Eleusininae</taxon>
        <taxon>Eleusine</taxon>
    </lineage>
</organism>
<evidence type="ECO:0000313" key="6">
    <source>
        <dbReference type="Proteomes" id="UP001054889"/>
    </source>
</evidence>
<keyword evidence="2" id="KW-0378">Hydrolase</keyword>
<evidence type="ECO:0000313" key="5">
    <source>
        <dbReference type="EMBL" id="GJN32793.1"/>
    </source>
</evidence>
<sequence>MKTLCFVICILFLLHAAAHVESRHHRDDREKQPSYKLFVFGDTFVDNGNTDKEELTQWTRNWYSPYGVSDSNHRRKPTGRFSDGKVQSDFIAMLLGHDESPPPENLTQNDVDPFGMNFAVAFAGVTGRLHPPNLGTQVGRFRRMLNNGIIDKDMKQSVALVAFSGYDYADMPDDHDDLVEFIEKVTDGIVNGVEEILRLGVNKVLVNMMHPMGCTPTYTRTTTDYTECIKDNVTDIHNRMLKKKLGSSKDSVLLLDLNNEFTTIINSKKGTGFLHRHIPCCVSDEEDGYCGQVDEFGVQQFQVCDEPGKYFYFDDWHPTQAGWKAVIDNLAGDIKEFLDISS</sequence>
<keyword evidence="6" id="KW-1185">Reference proteome</keyword>
<reference evidence="5" key="2">
    <citation type="submission" date="2021-12" db="EMBL/GenBank/DDBJ databases">
        <title>Resequencing data analysis of finger millet.</title>
        <authorList>
            <person name="Hatakeyama M."/>
            <person name="Aluri S."/>
            <person name="Balachadran M.T."/>
            <person name="Sivarajan S.R."/>
            <person name="Poveda L."/>
            <person name="Shimizu-Inatsugi R."/>
            <person name="Schlapbach R."/>
            <person name="Sreeman S.M."/>
            <person name="Shimizu K.K."/>
        </authorList>
    </citation>
    <scope>NUCLEOTIDE SEQUENCE</scope>
</reference>
<dbReference type="SUPFAM" id="SSF52266">
    <property type="entry name" value="SGNH hydrolase"/>
    <property type="match status" value="1"/>
</dbReference>
<evidence type="ECO:0000256" key="1">
    <source>
        <dbReference type="ARBA" id="ARBA00008668"/>
    </source>
</evidence>
<comment type="similarity">
    <text evidence="1">Belongs to the 'GDSL' lipolytic enzyme family.</text>
</comment>
<dbReference type="Proteomes" id="UP001054889">
    <property type="component" value="Unassembled WGS sequence"/>
</dbReference>
<dbReference type="EMBL" id="BQKI01000084">
    <property type="protein sequence ID" value="GJN32793.1"/>
    <property type="molecule type" value="Genomic_DNA"/>
</dbReference>
<evidence type="ECO:0000256" key="2">
    <source>
        <dbReference type="ARBA" id="ARBA00022801"/>
    </source>
</evidence>
<keyword evidence="4" id="KW-0732">Signal</keyword>
<dbReference type="PANTHER" id="PTHR46020:SF4">
    <property type="entry name" value="OS04G0650200 PROTEIN"/>
    <property type="match status" value="1"/>
</dbReference>
<dbReference type="GO" id="GO:0016788">
    <property type="term" value="F:hydrolase activity, acting on ester bonds"/>
    <property type="evidence" value="ECO:0007669"/>
    <property type="project" value="InterPro"/>
</dbReference>
<comment type="caution">
    <text evidence="5">The sequence shown here is derived from an EMBL/GenBank/DDBJ whole genome shotgun (WGS) entry which is preliminary data.</text>
</comment>
<dbReference type="Pfam" id="PF00657">
    <property type="entry name" value="Lipase_GDSL"/>
    <property type="match status" value="1"/>
</dbReference>
<evidence type="ECO:0008006" key="7">
    <source>
        <dbReference type="Google" id="ProtNLM"/>
    </source>
</evidence>
<dbReference type="GO" id="GO:0006629">
    <property type="term" value="P:lipid metabolic process"/>
    <property type="evidence" value="ECO:0007669"/>
    <property type="project" value="UniProtKB-KW"/>
</dbReference>
<proteinExistence type="inferred from homology"/>
<dbReference type="InterPro" id="IPR036514">
    <property type="entry name" value="SGNH_hydro_sf"/>
</dbReference>
<feature type="signal peptide" evidence="4">
    <location>
        <begin position="1"/>
        <end position="22"/>
    </location>
</feature>
<gene>
    <name evidence="5" type="primary">gb21323</name>
    <name evidence="5" type="ORF">PR202_gb21323</name>
</gene>
<protein>
    <recommendedName>
        <fullName evidence="7">GDSL esterase/lipase</fullName>
    </recommendedName>
</protein>
<dbReference type="Gene3D" id="3.40.50.1110">
    <property type="entry name" value="SGNH hydrolase"/>
    <property type="match status" value="1"/>
</dbReference>
<reference evidence="5" key="1">
    <citation type="journal article" date="2018" name="DNA Res.">
        <title>Multiple hybrid de novo genome assembly of finger millet, an orphan allotetraploid crop.</title>
        <authorList>
            <person name="Hatakeyama M."/>
            <person name="Aluri S."/>
            <person name="Balachadran M.T."/>
            <person name="Sivarajan S.R."/>
            <person name="Patrignani A."/>
            <person name="Gruter S."/>
            <person name="Poveda L."/>
            <person name="Shimizu-Inatsugi R."/>
            <person name="Baeten J."/>
            <person name="Francoijs K.J."/>
            <person name="Nataraja K.N."/>
            <person name="Reddy Y.A.N."/>
            <person name="Phadnis S."/>
            <person name="Ravikumar R.L."/>
            <person name="Schlapbach R."/>
            <person name="Sreeman S.M."/>
            <person name="Shimizu K.K."/>
        </authorList>
    </citation>
    <scope>NUCLEOTIDE SEQUENCE</scope>
</reference>
<feature type="chain" id="PRO_5043932668" description="GDSL esterase/lipase" evidence="4">
    <location>
        <begin position="23"/>
        <end position="342"/>
    </location>
</feature>
<dbReference type="InterPro" id="IPR001087">
    <property type="entry name" value="GDSL"/>
</dbReference>
<keyword evidence="3" id="KW-0443">Lipid metabolism</keyword>
<dbReference type="PANTHER" id="PTHR46020">
    <property type="entry name" value="OSJNBB0059K02.9 PROTEIN"/>
    <property type="match status" value="1"/>
</dbReference>
<accession>A0AAV5FD42</accession>
<dbReference type="AlphaFoldDB" id="A0AAV5FD42"/>
<name>A0AAV5FD42_ELECO</name>
<evidence type="ECO:0000256" key="3">
    <source>
        <dbReference type="ARBA" id="ARBA00023098"/>
    </source>
</evidence>